<evidence type="ECO:0000313" key="4">
    <source>
        <dbReference type="EMBL" id="CAE0344917.1"/>
    </source>
</evidence>
<dbReference type="PANTHER" id="PTHR11599">
    <property type="entry name" value="PROTEASOME SUBUNIT ALPHA/BETA"/>
    <property type="match status" value="1"/>
</dbReference>
<sequence>MEDVPSVEYIAKFIAKMQQKYTQRNSVRPFGVSVFVIGFDDEEKVPRLLLTEPSGAYSSWKAHAVGRNSKALKTYLENNYEADMEEDKTIRLAVETLLESVESEKHIEIAIMRADHKTEKISSEVIDRIVAEIKKEREDN</sequence>
<name>A0A7S3J3K7_9SPIT</name>
<dbReference type="InterPro" id="IPR050115">
    <property type="entry name" value="Proteasome_alpha"/>
</dbReference>
<evidence type="ECO:0000256" key="2">
    <source>
        <dbReference type="PROSITE-ProRule" id="PRU00808"/>
    </source>
</evidence>
<reference evidence="3" key="1">
    <citation type="submission" date="2021-01" db="EMBL/GenBank/DDBJ databases">
        <authorList>
            <person name="Corre E."/>
            <person name="Pelletier E."/>
            <person name="Niang G."/>
            <person name="Scheremetjew M."/>
            <person name="Finn R."/>
            <person name="Kale V."/>
            <person name="Holt S."/>
            <person name="Cochrane G."/>
            <person name="Meng A."/>
            <person name="Brown T."/>
            <person name="Cohen L."/>
        </authorList>
    </citation>
    <scope>NUCLEOTIDE SEQUENCE</scope>
    <source>
        <strain evidence="3">FSP1.4</strain>
    </source>
</reference>
<gene>
    <name evidence="3" type="ORF">EHAR0213_LOCUS3825</name>
    <name evidence="4" type="ORF">EHAR0213_LOCUS3826</name>
</gene>
<evidence type="ECO:0000313" key="3">
    <source>
        <dbReference type="EMBL" id="CAE0344916.1"/>
    </source>
</evidence>
<dbReference type="SUPFAM" id="SSF56235">
    <property type="entry name" value="N-terminal nucleophile aminohydrolases (Ntn hydrolases)"/>
    <property type="match status" value="1"/>
</dbReference>
<dbReference type="GO" id="GO:0051603">
    <property type="term" value="P:proteolysis involved in protein catabolic process"/>
    <property type="evidence" value="ECO:0007669"/>
    <property type="project" value="InterPro"/>
</dbReference>
<dbReference type="InterPro" id="IPR001353">
    <property type="entry name" value="Proteasome_sua/b"/>
</dbReference>
<dbReference type="Pfam" id="PF00227">
    <property type="entry name" value="Proteasome"/>
    <property type="match status" value="1"/>
</dbReference>
<proteinExistence type="inferred from homology"/>
<dbReference type="InterPro" id="IPR029055">
    <property type="entry name" value="Ntn_hydrolases_N"/>
</dbReference>
<dbReference type="Gene3D" id="3.60.20.10">
    <property type="entry name" value="Glutamine Phosphoribosylpyrophosphate, subunit 1, domain 1"/>
    <property type="match status" value="1"/>
</dbReference>
<evidence type="ECO:0000256" key="1">
    <source>
        <dbReference type="ARBA" id="ARBA00022942"/>
    </source>
</evidence>
<dbReference type="GO" id="GO:0019773">
    <property type="term" value="C:proteasome core complex, alpha-subunit complex"/>
    <property type="evidence" value="ECO:0007669"/>
    <property type="project" value="UniProtKB-UniRule"/>
</dbReference>
<dbReference type="PROSITE" id="PS51475">
    <property type="entry name" value="PROTEASOME_ALPHA_2"/>
    <property type="match status" value="1"/>
</dbReference>
<dbReference type="EMBL" id="HBII01008799">
    <property type="protein sequence ID" value="CAE0344917.1"/>
    <property type="molecule type" value="Transcribed_RNA"/>
</dbReference>
<dbReference type="InterPro" id="IPR023332">
    <property type="entry name" value="Proteasome_alpha-type"/>
</dbReference>
<organism evidence="3">
    <name type="scientific">Euplotes harpa</name>
    <dbReference type="NCBI Taxonomy" id="151035"/>
    <lineage>
        <taxon>Eukaryota</taxon>
        <taxon>Sar</taxon>
        <taxon>Alveolata</taxon>
        <taxon>Ciliophora</taxon>
        <taxon>Intramacronucleata</taxon>
        <taxon>Spirotrichea</taxon>
        <taxon>Hypotrichia</taxon>
        <taxon>Euplotida</taxon>
        <taxon>Euplotidae</taxon>
        <taxon>Euplotes</taxon>
    </lineage>
</organism>
<accession>A0A7S3J3K7</accession>
<dbReference type="AlphaFoldDB" id="A0A7S3J3K7"/>
<keyword evidence="1 2" id="KW-0647">Proteasome</keyword>
<dbReference type="EMBL" id="HBII01008798">
    <property type="protein sequence ID" value="CAE0344916.1"/>
    <property type="molecule type" value="Transcribed_RNA"/>
</dbReference>
<protein>
    <submittedName>
        <fullName evidence="3">Uncharacterized protein</fullName>
    </submittedName>
</protein>
<comment type="similarity">
    <text evidence="2">Belongs to the peptidase T1A family.</text>
</comment>